<dbReference type="Proteomes" id="UP001597260">
    <property type="component" value="Unassembled WGS sequence"/>
</dbReference>
<dbReference type="EMBL" id="JBHTMP010000029">
    <property type="protein sequence ID" value="MFD1323208.1"/>
    <property type="molecule type" value="Genomic_DNA"/>
</dbReference>
<evidence type="ECO:0000313" key="2">
    <source>
        <dbReference type="Proteomes" id="UP001597260"/>
    </source>
</evidence>
<gene>
    <name evidence="1" type="ORF">ACFQ4H_19140</name>
</gene>
<name>A0ABW3YFH4_9ACTN</name>
<protein>
    <submittedName>
        <fullName evidence="1">Uncharacterized protein</fullName>
    </submittedName>
</protein>
<accession>A0ABW3YFH4</accession>
<organism evidence="1 2">
    <name type="scientific">Micromonospora sonneratiae</name>
    <dbReference type="NCBI Taxonomy" id="1184706"/>
    <lineage>
        <taxon>Bacteria</taxon>
        <taxon>Bacillati</taxon>
        <taxon>Actinomycetota</taxon>
        <taxon>Actinomycetes</taxon>
        <taxon>Micromonosporales</taxon>
        <taxon>Micromonosporaceae</taxon>
        <taxon>Micromonospora</taxon>
    </lineage>
</organism>
<sequence length="324" mass="35550">MFLGEVTCPSGELVLMDGGYLELWSGDRSPDEVDGTKDLPACDFEIVGPDAEAAARSFGRQSGRMLYDIPHHGTDEFWRLFDQHCREHTYDASLCPFPRRISHRDRVRRAITDGDPDFLITGVPVVPVGGVPTDRPLAVTVVRGEWGWSQVRIGLREDVAVATRRLGSIGVDYARFVFADADALGSWVHNYPVDGLADVVFWGRDEEQVAAEFGAQRTGTPGDDSYGWLNLPVRDAYARAVALNDRKNATPDRKFAFDFRPHSHHWQVMASVRASENEAATIEIGGAQIMMAMTSVGDGFFPVDLDVNAAGAPVAVRITVAGDE</sequence>
<keyword evidence="2" id="KW-1185">Reference proteome</keyword>
<comment type="caution">
    <text evidence="1">The sequence shown here is derived from an EMBL/GenBank/DDBJ whole genome shotgun (WGS) entry which is preliminary data.</text>
</comment>
<evidence type="ECO:0000313" key="1">
    <source>
        <dbReference type="EMBL" id="MFD1323208.1"/>
    </source>
</evidence>
<reference evidence="2" key="1">
    <citation type="journal article" date="2019" name="Int. J. Syst. Evol. Microbiol.">
        <title>The Global Catalogue of Microorganisms (GCM) 10K type strain sequencing project: providing services to taxonomists for standard genome sequencing and annotation.</title>
        <authorList>
            <consortium name="The Broad Institute Genomics Platform"/>
            <consortium name="The Broad Institute Genome Sequencing Center for Infectious Disease"/>
            <person name="Wu L."/>
            <person name="Ma J."/>
        </authorList>
    </citation>
    <scope>NUCLEOTIDE SEQUENCE [LARGE SCALE GENOMIC DNA]</scope>
    <source>
        <strain evidence="2">JCM 31037</strain>
    </source>
</reference>
<proteinExistence type="predicted"/>